<feature type="coiled-coil region" evidence="3">
    <location>
        <begin position="92"/>
        <end position="139"/>
    </location>
</feature>
<reference evidence="5 6" key="2">
    <citation type="submission" date="2019-04" db="EMBL/GenBank/DDBJ databases">
        <title>The genome sequence of big-headed turtle.</title>
        <authorList>
            <person name="Gong S."/>
        </authorList>
    </citation>
    <scope>NUCLEOTIDE SEQUENCE [LARGE SCALE GENOMIC DNA]</scope>
    <source>
        <strain evidence="5">DO16091913</strain>
        <tissue evidence="5">Muscle</tissue>
    </source>
</reference>
<sequence length="339" mass="39501">MELLSCRRVEQLYQKVMALWHQLHVNTKSLISWNYLRKDIALVQGWNMEKLRSLAQGECQQAMKSLQAHCEDFLQDSRDSELFSGADRLRLEEEVKSSKEHFQQLLESMENEDKDETLARTYLSELKNIRLRLEECEQRLVRRIQAPSSTRTDGDTIQENTFRVAEQERMQEDLRQLKSDLQHVSERCDSFLHKSPTGSSAPHLRSELNLLVEKMDHVYGLSSIYLDKLKTVDVIVRSTQGAESLVKGYEVKLSQEEAVPADLTAIQSHRATLQQWLSDAKNKNAVFSTLEEDVAKAKVTGEQLYRLKQERSMELERYQEKGAQLWDRWQRVGSQIETR</sequence>
<proteinExistence type="predicted"/>
<keyword evidence="6" id="KW-1185">Reference proteome</keyword>
<evidence type="ECO:0000256" key="3">
    <source>
        <dbReference type="SAM" id="Coils"/>
    </source>
</evidence>
<keyword evidence="2" id="KW-0677">Repeat</keyword>
<dbReference type="Gene3D" id="1.20.58.60">
    <property type="match status" value="1"/>
</dbReference>
<dbReference type="AlphaFoldDB" id="A0A4D9DGH4"/>
<dbReference type="InterPro" id="IPR043197">
    <property type="entry name" value="Plakin"/>
</dbReference>
<dbReference type="GO" id="GO:0005874">
    <property type="term" value="C:microtubule"/>
    <property type="evidence" value="ECO:0007669"/>
    <property type="project" value="TreeGrafter"/>
</dbReference>
<dbReference type="OrthoDB" id="10016565at2759"/>
<dbReference type="Gene3D" id="1.20.58.1060">
    <property type="match status" value="1"/>
</dbReference>
<evidence type="ECO:0000313" key="6">
    <source>
        <dbReference type="Proteomes" id="UP000297703"/>
    </source>
</evidence>
<dbReference type="GO" id="GO:0005737">
    <property type="term" value="C:cytoplasm"/>
    <property type="evidence" value="ECO:0007669"/>
    <property type="project" value="TreeGrafter"/>
</dbReference>
<feature type="domain" description="Desmoplakin spectrin-like" evidence="4">
    <location>
        <begin position="31"/>
        <end position="108"/>
    </location>
</feature>
<evidence type="ECO:0000256" key="2">
    <source>
        <dbReference type="ARBA" id="ARBA00022737"/>
    </source>
</evidence>
<reference evidence="5 6" key="1">
    <citation type="submission" date="2019-04" db="EMBL/GenBank/DDBJ databases">
        <title>Draft genome of the big-headed turtle Platysternon megacephalum.</title>
        <authorList>
            <person name="Gong S."/>
        </authorList>
    </citation>
    <scope>NUCLEOTIDE SEQUENCE [LARGE SCALE GENOMIC DNA]</scope>
    <source>
        <strain evidence="5">DO16091913</strain>
        <tissue evidence="5">Muscle</tissue>
    </source>
</reference>
<organism evidence="5 6">
    <name type="scientific">Platysternon megacephalum</name>
    <name type="common">big-headed turtle</name>
    <dbReference type="NCBI Taxonomy" id="55544"/>
    <lineage>
        <taxon>Eukaryota</taxon>
        <taxon>Metazoa</taxon>
        <taxon>Chordata</taxon>
        <taxon>Craniata</taxon>
        <taxon>Vertebrata</taxon>
        <taxon>Euteleostomi</taxon>
        <taxon>Archelosauria</taxon>
        <taxon>Testudinata</taxon>
        <taxon>Testudines</taxon>
        <taxon>Cryptodira</taxon>
        <taxon>Durocryptodira</taxon>
        <taxon>Testudinoidea</taxon>
        <taxon>Platysternidae</taxon>
        <taxon>Platysternon</taxon>
    </lineage>
</organism>
<dbReference type="Pfam" id="PF21097">
    <property type="entry name" value="SR_plectin_7"/>
    <property type="match status" value="1"/>
</dbReference>
<dbReference type="GO" id="GO:0045104">
    <property type="term" value="P:intermediate filament cytoskeleton organization"/>
    <property type="evidence" value="ECO:0007669"/>
    <property type="project" value="InterPro"/>
</dbReference>
<dbReference type="GO" id="GO:0005882">
    <property type="term" value="C:intermediate filament"/>
    <property type="evidence" value="ECO:0007669"/>
    <property type="project" value="TreeGrafter"/>
</dbReference>
<dbReference type="EMBL" id="QXTE01005321">
    <property type="protein sequence ID" value="TFJ95531.1"/>
    <property type="molecule type" value="Genomic_DNA"/>
</dbReference>
<accession>A0A4D9DGH4</accession>
<protein>
    <submittedName>
        <fullName evidence="5">Dihydrolipoamide dehydrogenase</fullName>
    </submittedName>
</protein>
<dbReference type="FunFam" id="1.20.58.60:FF:000116">
    <property type="entry name" value="Microtubule-actin cross-linking factor 1"/>
    <property type="match status" value="1"/>
</dbReference>
<evidence type="ECO:0000256" key="1">
    <source>
        <dbReference type="ARBA" id="ARBA00022553"/>
    </source>
</evidence>
<gene>
    <name evidence="5" type="ORF">DR999_PMT22882</name>
</gene>
<dbReference type="GO" id="GO:0042060">
    <property type="term" value="P:wound healing"/>
    <property type="evidence" value="ECO:0007669"/>
    <property type="project" value="TreeGrafter"/>
</dbReference>
<evidence type="ECO:0000259" key="4">
    <source>
        <dbReference type="Pfam" id="PF18373"/>
    </source>
</evidence>
<dbReference type="InterPro" id="IPR041573">
    <property type="entry name" value="Desmoplakin_Spectrin-like"/>
</dbReference>
<dbReference type="Pfam" id="PF18373">
    <property type="entry name" value="Spectrin_2"/>
    <property type="match status" value="1"/>
</dbReference>
<dbReference type="GO" id="GO:0016020">
    <property type="term" value="C:membrane"/>
    <property type="evidence" value="ECO:0007669"/>
    <property type="project" value="TreeGrafter"/>
</dbReference>
<evidence type="ECO:0000313" key="5">
    <source>
        <dbReference type="EMBL" id="TFJ95531.1"/>
    </source>
</evidence>
<dbReference type="GO" id="GO:0015629">
    <property type="term" value="C:actin cytoskeleton"/>
    <property type="evidence" value="ECO:0007669"/>
    <property type="project" value="TreeGrafter"/>
</dbReference>
<name>A0A4D9DGH4_9SAUR</name>
<keyword evidence="1" id="KW-0597">Phosphoprotein</keyword>
<dbReference type="GO" id="GO:0032886">
    <property type="term" value="P:regulation of microtubule-based process"/>
    <property type="evidence" value="ECO:0007669"/>
    <property type="project" value="TreeGrafter"/>
</dbReference>
<dbReference type="GO" id="GO:0005198">
    <property type="term" value="F:structural molecule activity"/>
    <property type="evidence" value="ECO:0007669"/>
    <property type="project" value="TreeGrafter"/>
</dbReference>
<dbReference type="GO" id="GO:0051893">
    <property type="term" value="P:regulation of focal adhesion assembly"/>
    <property type="evidence" value="ECO:0007669"/>
    <property type="project" value="TreeGrafter"/>
</dbReference>
<comment type="caution">
    <text evidence="5">The sequence shown here is derived from an EMBL/GenBank/DDBJ whole genome shotgun (WGS) entry which is preliminary data.</text>
</comment>
<dbReference type="Proteomes" id="UP000297703">
    <property type="component" value="Unassembled WGS sequence"/>
</dbReference>
<dbReference type="PANTHER" id="PTHR23169:SF25">
    <property type="entry name" value="MICROTUBULE-ACTIN CROSS-LINKING FACTOR 1, ISOFORMS 1_2_3_4_5"/>
    <property type="match status" value="1"/>
</dbReference>
<dbReference type="GO" id="GO:0045296">
    <property type="term" value="F:cadherin binding"/>
    <property type="evidence" value="ECO:0007669"/>
    <property type="project" value="TreeGrafter"/>
</dbReference>
<keyword evidence="3" id="KW-0175">Coiled coil</keyword>
<dbReference type="STRING" id="55544.A0A4D9DGH4"/>
<dbReference type="PANTHER" id="PTHR23169">
    <property type="entry name" value="ENVOPLAKIN"/>
    <property type="match status" value="1"/>
</dbReference>